<reference evidence="6 7" key="1">
    <citation type="submission" date="2019-10" db="EMBL/GenBank/DDBJ databases">
        <title>Three novel species isolated from a subtropical stream in China.</title>
        <authorList>
            <person name="Lu H."/>
        </authorList>
    </citation>
    <scope>NUCLEOTIDE SEQUENCE [LARGE SCALE GENOMIC DNA]</scope>
    <source>
        <strain evidence="6 7">FT13W</strain>
    </source>
</reference>
<dbReference type="Proteomes" id="UP000468717">
    <property type="component" value="Unassembled WGS sequence"/>
</dbReference>
<evidence type="ECO:0000256" key="4">
    <source>
        <dbReference type="SAM" id="Phobius"/>
    </source>
</evidence>
<evidence type="ECO:0000259" key="5">
    <source>
        <dbReference type="PROSITE" id="PS51352"/>
    </source>
</evidence>
<dbReference type="PROSITE" id="PS00194">
    <property type="entry name" value="THIOREDOXIN_1"/>
    <property type="match status" value="1"/>
</dbReference>
<dbReference type="InterPro" id="IPR013766">
    <property type="entry name" value="Thioredoxin_domain"/>
</dbReference>
<dbReference type="RefSeq" id="WP_152283630.1">
    <property type="nucleotide sequence ID" value="NZ_WFLI01000021.1"/>
</dbReference>
<dbReference type="InterPro" id="IPR013740">
    <property type="entry name" value="Redoxin"/>
</dbReference>
<name>A0A6I1I0S5_9BURK</name>
<keyword evidence="4" id="KW-1133">Transmembrane helix</keyword>
<dbReference type="Gene3D" id="3.40.30.10">
    <property type="entry name" value="Glutaredoxin"/>
    <property type="match status" value="1"/>
</dbReference>
<dbReference type="GO" id="GO:0015036">
    <property type="term" value="F:disulfide oxidoreductase activity"/>
    <property type="evidence" value="ECO:0007669"/>
    <property type="project" value="UniProtKB-ARBA"/>
</dbReference>
<evidence type="ECO:0000256" key="3">
    <source>
        <dbReference type="ARBA" id="ARBA00023284"/>
    </source>
</evidence>
<evidence type="ECO:0000256" key="2">
    <source>
        <dbReference type="ARBA" id="ARBA00022748"/>
    </source>
</evidence>
<organism evidence="6 7">
    <name type="scientific">Janthinobacterium violaceinigrum</name>
    <dbReference type="NCBI Taxonomy" id="2654252"/>
    <lineage>
        <taxon>Bacteria</taxon>
        <taxon>Pseudomonadati</taxon>
        <taxon>Pseudomonadota</taxon>
        <taxon>Betaproteobacteria</taxon>
        <taxon>Burkholderiales</taxon>
        <taxon>Oxalobacteraceae</taxon>
        <taxon>Janthinobacterium</taxon>
    </lineage>
</organism>
<dbReference type="CDD" id="cd02966">
    <property type="entry name" value="TlpA_like_family"/>
    <property type="match status" value="1"/>
</dbReference>
<dbReference type="InterPro" id="IPR036249">
    <property type="entry name" value="Thioredoxin-like_sf"/>
</dbReference>
<sequence>MTKKNWIAGAIVALMFGGMGAYVGLSKEKAKEAAKEAGPQTTAIAPGATGPVNELYALSLPDAAGATQALSQWKGKNLLVNFWAPWCPPCVEEMPELSEVQGHYGAKNLQVIGIGIDSASNIATFASKVKIAYPVYVSGMSGTDLSRHFGNATGGLPFTVLIGADGEVKKTYLGRLKFDQLRADLDKL</sequence>
<dbReference type="PROSITE" id="PS51352">
    <property type="entry name" value="THIOREDOXIN_2"/>
    <property type="match status" value="1"/>
</dbReference>
<evidence type="ECO:0000256" key="1">
    <source>
        <dbReference type="ARBA" id="ARBA00004196"/>
    </source>
</evidence>
<evidence type="ECO:0000313" key="7">
    <source>
        <dbReference type="Proteomes" id="UP000468717"/>
    </source>
</evidence>
<dbReference type="GO" id="GO:0017004">
    <property type="term" value="P:cytochrome complex assembly"/>
    <property type="evidence" value="ECO:0007669"/>
    <property type="project" value="UniProtKB-KW"/>
</dbReference>
<keyword evidence="7" id="KW-1185">Reference proteome</keyword>
<feature type="domain" description="Thioredoxin" evidence="5">
    <location>
        <begin position="32"/>
        <end position="188"/>
    </location>
</feature>
<keyword evidence="4" id="KW-0472">Membrane</keyword>
<gene>
    <name evidence="6" type="ORF">GCN75_17690</name>
</gene>
<protein>
    <submittedName>
        <fullName evidence="6">Redoxin family protein</fullName>
    </submittedName>
</protein>
<accession>A0A6I1I0S5</accession>
<proteinExistence type="predicted"/>
<comment type="subcellular location">
    <subcellularLocation>
        <location evidence="1">Cell envelope</location>
    </subcellularLocation>
</comment>
<dbReference type="EMBL" id="WFLI01000021">
    <property type="protein sequence ID" value="KAB8063510.1"/>
    <property type="molecule type" value="Genomic_DNA"/>
</dbReference>
<feature type="transmembrane region" description="Helical" evidence="4">
    <location>
        <begin position="6"/>
        <end position="25"/>
    </location>
</feature>
<dbReference type="Pfam" id="PF08534">
    <property type="entry name" value="Redoxin"/>
    <property type="match status" value="1"/>
</dbReference>
<comment type="caution">
    <text evidence="6">The sequence shown here is derived from an EMBL/GenBank/DDBJ whole genome shotgun (WGS) entry which is preliminary data.</text>
</comment>
<keyword evidence="2" id="KW-0201">Cytochrome c-type biogenesis</keyword>
<dbReference type="PANTHER" id="PTHR42852:SF13">
    <property type="entry name" value="PROTEIN DIPZ"/>
    <property type="match status" value="1"/>
</dbReference>
<dbReference type="InterPro" id="IPR050553">
    <property type="entry name" value="Thioredoxin_ResA/DsbE_sf"/>
</dbReference>
<evidence type="ECO:0000313" key="6">
    <source>
        <dbReference type="EMBL" id="KAB8063510.1"/>
    </source>
</evidence>
<dbReference type="PANTHER" id="PTHR42852">
    <property type="entry name" value="THIOL:DISULFIDE INTERCHANGE PROTEIN DSBE"/>
    <property type="match status" value="1"/>
</dbReference>
<keyword evidence="3" id="KW-0676">Redox-active center</keyword>
<dbReference type="SUPFAM" id="SSF52833">
    <property type="entry name" value="Thioredoxin-like"/>
    <property type="match status" value="1"/>
</dbReference>
<dbReference type="GO" id="GO:0030313">
    <property type="term" value="C:cell envelope"/>
    <property type="evidence" value="ECO:0007669"/>
    <property type="project" value="UniProtKB-SubCell"/>
</dbReference>
<keyword evidence="4" id="KW-0812">Transmembrane</keyword>
<dbReference type="AlphaFoldDB" id="A0A6I1I0S5"/>
<dbReference type="InterPro" id="IPR017937">
    <property type="entry name" value="Thioredoxin_CS"/>
</dbReference>